<dbReference type="InterPro" id="IPR005564">
    <property type="entry name" value="Major_capsid_GpE"/>
</dbReference>
<evidence type="ECO:0000313" key="1">
    <source>
        <dbReference type="EMBL" id="NHN77701.1"/>
    </source>
</evidence>
<gene>
    <name evidence="1" type="ORF">HA520_10460</name>
</gene>
<sequence length="333" mass="35933">MAEISVFEDEAFGVQNLIAGLNDDPHVPGQISNHGLFVEEGSTTVTQQIEKNGSTLELVPAAPRGAPALVVNGSKRQLVPFNCVHLPQQFTILADEIQGIRAFGSRTELQAVQDVVNARFTPVINQLAATHEYQRVGALKGQIVDADGVTVLHNLFTAFGLVQQTQAIGFNPDATLSTVDADIVEALDKQEDALGNATSTGAVAWCGKTFWAELIADGRAREAYLNHEAAAALRGDRRQAFEYGGVLWIRYRGKIGGSAFIADNEAYLVPEGVPDLFRTIFAPANYMETVNTLGVPYYGKLERMAFDKGVMGEAQSNPLHICTKPTACIKLTS</sequence>
<dbReference type="RefSeq" id="WP_165892588.1">
    <property type="nucleotide sequence ID" value="NZ_JAAPAP010000006.1"/>
</dbReference>
<dbReference type="AlphaFoldDB" id="A0AA43Z7K9"/>
<dbReference type="Proteomes" id="UP000736384">
    <property type="component" value="Unassembled WGS sequence"/>
</dbReference>
<organism evidence="1 2">
    <name type="scientific">Azotobacter chroococcum</name>
    <dbReference type="NCBI Taxonomy" id="353"/>
    <lineage>
        <taxon>Bacteria</taxon>
        <taxon>Pseudomonadati</taxon>
        <taxon>Pseudomonadota</taxon>
        <taxon>Gammaproteobacteria</taxon>
        <taxon>Pseudomonadales</taxon>
        <taxon>Pseudomonadaceae</taxon>
        <taxon>Azotobacter</taxon>
    </lineage>
</organism>
<reference evidence="1" key="1">
    <citation type="submission" date="2020-03" db="EMBL/GenBank/DDBJ databases">
        <title>Genome assembly of Azotobacter chroococcum W5.</title>
        <authorList>
            <person name="Kannepalli A."/>
        </authorList>
    </citation>
    <scope>NUCLEOTIDE SEQUENCE</scope>
    <source>
        <strain evidence="1">W5</strain>
    </source>
</reference>
<dbReference type="EMBL" id="JAAPAP010000006">
    <property type="protein sequence ID" value="NHN77701.1"/>
    <property type="molecule type" value="Genomic_DNA"/>
</dbReference>
<comment type="caution">
    <text evidence="1">The sequence shown here is derived from an EMBL/GenBank/DDBJ whole genome shotgun (WGS) entry which is preliminary data.</text>
</comment>
<protein>
    <submittedName>
        <fullName evidence="1">Major capsid protein</fullName>
    </submittedName>
</protein>
<evidence type="ECO:0000313" key="2">
    <source>
        <dbReference type="Proteomes" id="UP000736384"/>
    </source>
</evidence>
<dbReference type="Pfam" id="PF03864">
    <property type="entry name" value="Phage_cap_E"/>
    <property type="match status" value="1"/>
</dbReference>
<accession>A0AA43Z7K9</accession>
<name>A0AA43Z7K9_9GAMM</name>
<proteinExistence type="predicted"/>